<dbReference type="AlphaFoldDB" id="A0AAV0UIG0"/>
<evidence type="ECO:0000256" key="2">
    <source>
        <dbReference type="ARBA" id="ARBA00009116"/>
    </source>
</evidence>
<evidence type="ECO:0000256" key="4">
    <source>
        <dbReference type="ARBA" id="ARBA00023128"/>
    </source>
</evidence>
<name>A0AAV0UIG0_HYABA</name>
<evidence type="ECO:0000313" key="5">
    <source>
        <dbReference type="EMBL" id="CAI5736747.1"/>
    </source>
</evidence>
<evidence type="ECO:0000313" key="6">
    <source>
        <dbReference type="Proteomes" id="UP001162031"/>
    </source>
</evidence>
<dbReference type="Proteomes" id="UP001162031">
    <property type="component" value="Unassembled WGS sequence"/>
</dbReference>
<reference evidence="5" key="1">
    <citation type="submission" date="2022-12" db="EMBL/GenBank/DDBJ databases">
        <authorList>
            <person name="Webb A."/>
        </authorList>
    </citation>
    <scope>NUCLEOTIDE SEQUENCE</scope>
    <source>
        <strain evidence="5">Hp1</strain>
    </source>
</reference>
<comment type="caution">
    <text evidence="5">The sequence shown here is derived from an EMBL/GenBank/DDBJ whole genome shotgun (WGS) entry which is preliminary data.</text>
</comment>
<keyword evidence="3" id="KW-0809">Transit peptide</keyword>
<dbReference type="Pfam" id="PF06644">
    <property type="entry name" value="ATP11"/>
    <property type="match status" value="1"/>
</dbReference>
<evidence type="ECO:0000256" key="1">
    <source>
        <dbReference type="ARBA" id="ARBA00004173"/>
    </source>
</evidence>
<dbReference type="GO" id="GO:0033615">
    <property type="term" value="P:mitochondrial proton-transporting ATP synthase complex assembly"/>
    <property type="evidence" value="ECO:0007669"/>
    <property type="project" value="TreeGrafter"/>
</dbReference>
<evidence type="ECO:0008006" key="7">
    <source>
        <dbReference type="Google" id="ProtNLM"/>
    </source>
</evidence>
<dbReference type="GO" id="GO:0005739">
    <property type="term" value="C:mitochondrion"/>
    <property type="evidence" value="ECO:0007669"/>
    <property type="project" value="UniProtKB-SubCell"/>
</dbReference>
<dbReference type="PANTHER" id="PTHR13126:SF0">
    <property type="entry name" value="ATP SYNTHASE MITOCHONDRIAL F1 COMPLEX ASSEMBLY FACTOR 1"/>
    <property type="match status" value="1"/>
</dbReference>
<keyword evidence="4" id="KW-0496">Mitochondrion</keyword>
<proteinExistence type="inferred from homology"/>
<accession>A0AAV0UIG0</accession>
<protein>
    <recommendedName>
        <fullName evidence="7">ATP synthase mitochondrial F1 complex assembly factor 1</fullName>
    </recommendedName>
</protein>
<comment type="subcellular location">
    <subcellularLocation>
        <location evidence="1">Mitochondrion</location>
    </subcellularLocation>
</comment>
<sequence>MSTIARRARRRPLLRALYSSTGTGSGGFSYPGARSLEQLVKLERLRHEPPAQICHLWQRFHADKRDAAATTLVASAYQELLRRAAAAPYLLVPVYRQEGYVNLLSQFQQSCFLVTSLEAFQADAGTAQPCVAISLYDDLLADKGLTLLRADVLHMVDKPESQLVLEQVLRCYTRDELYAHVDMLNNRPNDFDFEAYRLVLKTDSEQHSTRE</sequence>
<evidence type="ECO:0000256" key="3">
    <source>
        <dbReference type="ARBA" id="ARBA00022946"/>
    </source>
</evidence>
<dbReference type="PANTHER" id="PTHR13126">
    <property type="entry name" value="CHAPERONE ATP11"/>
    <property type="match status" value="1"/>
</dbReference>
<dbReference type="EMBL" id="CANTFL010001320">
    <property type="protein sequence ID" value="CAI5736747.1"/>
    <property type="molecule type" value="Genomic_DNA"/>
</dbReference>
<comment type="similarity">
    <text evidence="2">Belongs to the ATP11 family.</text>
</comment>
<gene>
    <name evidence="5" type="ORF">HBR001_LOCUS6925</name>
</gene>
<organism evidence="5 6">
    <name type="scientific">Hyaloperonospora brassicae</name>
    <name type="common">Brassica downy mildew</name>
    <name type="synonym">Peronospora brassicae</name>
    <dbReference type="NCBI Taxonomy" id="162125"/>
    <lineage>
        <taxon>Eukaryota</taxon>
        <taxon>Sar</taxon>
        <taxon>Stramenopiles</taxon>
        <taxon>Oomycota</taxon>
        <taxon>Peronosporomycetes</taxon>
        <taxon>Peronosporales</taxon>
        <taxon>Peronosporaceae</taxon>
        <taxon>Hyaloperonospora</taxon>
    </lineage>
</organism>
<dbReference type="InterPro" id="IPR010591">
    <property type="entry name" value="ATP11"/>
</dbReference>
<keyword evidence="6" id="KW-1185">Reference proteome</keyword>